<accession>A0A6J7SEG2</accession>
<organism evidence="1">
    <name type="scientific">freshwater metagenome</name>
    <dbReference type="NCBI Taxonomy" id="449393"/>
    <lineage>
        <taxon>unclassified sequences</taxon>
        <taxon>metagenomes</taxon>
        <taxon>ecological metagenomes</taxon>
    </lineage>
</organism>
<reference evidence="1" key="1">
    <citation type="submission" date="2020-05" db="EMBL/GenBank/DDBJ databases">
        <authorList>
            <person name="Chiriac C."/>
            <person name="Salcher M."/>
            <person name="Ghai R."/>
            <person name="Kavagutti S V."/>
        </authorList>
    </citation>
    <scope>NUCLEOTIDE SEQUENCE</scope>
</reference>
<sequence length="88" mass="9343">MEEDFFAKPEPLSAHLARQCKAGVSAGVELTAPLLADLDRLFFAQGAALIDPALGDVLTEPLTCAFNEGPSIRTHGHRASDSPTVRLV</sequence>
<dbReference type="AlphaFoldDB" id="A0A6J7SEG2"/>
<name>A0A6J7SEG2_9ZZZZ</name>
<gene>
    <name evidence="1" type="ORF">UFOPK4150_02186</name>
</gene>
<evidence type="ECO:0000313" key="1">
    <source>
        <dbReference type="EMBL" id="CAB5039503.1"/>
    </source>
</evidence>
<dbReference type="EMBL" id="CAFBPU010000067">
    <property type="protein sequence ID" value="CAB5039503.1"/>
    <property type="molecule type" value="Genomic_DNA"/>
</dbReference>
<protein>
    <submittedName>
        <fullName evidence="1">Unannotated protein</fullName>
    </submittedName>
</protein>
<proteinExistence type="predicted"/>